<keyword evidence="3 6" id="KW-0694">RNA-binding</keyword>
<evidence type="ECO:0000313" key="8">
    <source>
        <dbReference type="Proteomes" id="UP000177088"/>
    </source>
</evidence>
<dbReference type="Gene3D" id="2.40.50.140">
    <property type="entry name" value="Nucleic acid-binding proteins"/>
    <property type="match status" value="1"/>
</dbReference>
<dbReference type="NCBIfam" id="TIGR03635">
    <property type="entry name" value="uS17_bact"/>
    <property type="match status" value="1"/>
</dbReference>
<keyword evidence="5 6" id="KW-0687">Ribonucleoprotein</keyword>
<evidence type="ECO:0000256" key="4">
    <source>
        <dbReference type="ARBA" id="ARBA00022980"/>
    </source>
</evidence>
<comment type="similarity">
    <text evidence="1 6">Belongs to the universal ribosomal protein uS17 family.</text>
</comment>
<dbReference type="SUPFAM" id="SSF50249">
    <property type="entry name" value="Nucleic acid-binding proteins"/>
    <property type="match status" value="1"/>
</dbReference>
<evidence type="ECO:0000256" key="1">
    <source>
        <dbReference type="ARBA" id="ARBA00010254"/>
    </source>
</evidence>
<dbReference type="HAMAP" id="MF_01345_B">
    <property type="entry name" value="Ribosomal_uS17_B"/>
    <property type="match status" value="1"/>
</dbReference>
<comment type="subunit">
    <text evidence="6">Part of the 30S ribosomal subunit.</text>
</comment>
<keyword evidence="2 6" id="KW-0699">rRNA-binding</keyword>
<proteinExistence type="inferred from homology"/>
<dbReference type="EMBL" id="MGEA01000094">
    <property type="protein sequence ID" value="OGL72490.1"/>
    <property type="molecule type" value="Genomic_DNA"/>
</dbReference>
<comment type="caution">
    <text evidence="7">The sequence shown here is derived from an EMBL/GenBank/DDBJ whole genome shotgun (WGS) entry which is preliminary data.</text>
</comment>
<dbReference type="GO" id="GO:0022627">
    <property type="term" value="C:cytosolic small ribosomal subunit"/>
    <property type="evidence" value="ECO:0007669"/>
    <property type="project" value="UniProtKB-UniRule"/>
</dbReference>
<evidence type="ECO:0000256" key="5">
    <source>
        <dbReference type="ARBA" id="ARBA00023274"/>
    </source>
</evidence>
<evidence type="ECO:0000256" key="6">
    <source>
        <dbReference type="HAMAP-Rule" id="MF_01345"/>
    </source>
</evidence>
<organism evidence="7 8">
    <name type="scientific">Candidatus Uhrbacteria bacterium RIFCSPHIGHO2_02_FULL_60_10</name>
    <dbReference type="NCBI Taxonomy" id="1802392"/>
    <lineage>
        <taxon>Bacteria</taxon>
        <taxon>Candidatus Uhriibacteriota</taxon>
    </lineage>
</organism>
<dbReference type="GO" id="GO:0003735">
    <property type="term" value="F:structural constituent of ribosome"/>
    <property type="evidence" value="ECO:0007669"/>
    <property type="project" value="UniProtKB-UniRule"/>
</dbReference>
<dbReference type="GO" id="GO:0006412">
    <property type="term" value="P:translation"/>
    <property type="evidence" value="ECO:0007669"/>
    <property type="project" value="UniProtKB-UniRule"/>
</dbReference>
<protein>
    <recommendedName>
        <fullName evidence="6">Small ribosomal subunit protein uS17</fullName>
    </recommendedName>
</protein>
<accession>A0A1F7U2H7</accession>
<name>A0A1F7U2H7_9BACT</name>
<dbReference type="InterPro" id="IPR019984">
    <property type="entry name" value="Ribosomal_uS17_bact/chlr"/>
</dbReference>
<dbReference type="Pfam" id="PF00366">
    <property type="entry name" value="Ribosomal_S17"/>
    <property type="match status" value="1"/>
</dbReference>
<dbReference type="CDD" id="cd00364">
    <property type="entry name" value="Ribosomal_uS17"/>
    <property type="match status" value="1"/>
</dbReference>
<dbReference type="Proteomes" id="UP000177088">
    <property type="component" value="Unassembled WGS sequence"/>
</dbReference>
<dbReference type="PANTHER" id="PTHR10744">
    <property type="entry name" value="40S RIBOSOMAL PROTEIN S11 FAMILY MEMBER"/>
    <property type="match status" value="1"/>
</dbReference>
<dbReference type="AlphaFoldDB" id="A0A1F7U2H7"/>
<keyword evidence="4 6" id="KW-0689">Ribosomal protein</keyword>
<dbReference type="GO" id="GO:0019843">
    <property type="term" value="F:rRNA binding"/>
    <property type="evidence" value="ECO:0007669"/>
    <property type="project" value="UniProtKB-UniRule"/>
</dbReference>
<gene>
    <name evidence="6" type="primary">rpsQ</name>
    <name evidence="7" type="ORF">A3C96_01135</name>
</gene>
<dbReference type="PRINTS" id="PR00973">
    <property type="entry name" value="RIBOSOMALS17"/>
</dbReference>
<dbReference type="InterPro" id="IPR000266">
    <property type="entry name" value="Ribosomal_uS17"/>
</dbReference>
<dbReference type="InterPro" id="IPR012340">
    <property type="entry name" value="NA-bd_OB-fold"/>
</dbReference>
<evidence type="ECO:0000256" key="3">
    <source>
        <dbReference type="ARBA" id="ARBA00022884"/>
    </source>
</evidence>
<evidence type="ECO:0000313" key="7">
    <source>
        <dbReference type="EMBL" id="OGL72490.1"/>
    </source>
</evidence>
<evidence type="ECO:0000256" key="2">
    <source>
        <dbReference type="ARBA" id="ARBA00022730"/>
    </source>
</evidence>
<sequence length="83" mass="9893">MEKAQKQQRVLEGTVVSDKMMKTIVVLVEMTKTHPKYSKQYRQSRKFKVHDEARQYKVGDVVRFVETRPLSRDKRWRVIGKVA</sequence>
<comment type="function">
    <text evidence="6">One of the primary rRNA binding proteins, it binds specifically to the 5'-end of 16S ribosomal RNA.</text>
</comment>
<dbReference type="NCBIfam" id="NF004123">
    <property type="entry name" value="PRK05610.1"/>
    <property type="match status" value="1"/>
</dbReference>
<reference evidence="7 8" key="1">
    <citation type="journal article" date="2016" name="Nat. Commun.">
        <title>Thousands of microbial genomes shed light on interconnected biogeochemical processes in an aquifer system.</title>
        <authorList>
            <person name="Anantharaman K."/>
            <person name="Brown C.T."/>
            <person name="Hug L.A."/>
            <person name="Sharon I."/>
            <person name="Castelle C.J."/>
            <person name="Probst A.J."/>
            <person name="Thomas B.C."/>
            <person name="Singh A."/>
            <person name="Wilkins M.J."/>
            <person name="Karaoz U."/>
            <person name="Brodie E.L."/>
            <person name="Williams K.H."/>
            <person name="Hubbard S.S."/>
            <person name="Banfield J.F."/>
        </authorList>
    </citation>
    <scope>NUCLEOTIDE SEQUENCE [LARGE SCALE GENOMIC DNA]</scope>
</reference>
<dbReference type="PANTHER" id="PTHR10744:SF1">
    <property type="entry name" value="SMALL RIBOSOMAL SUBUNIT PROTEIN US17M"/>
    <property type="match status" value="1"/>
</dbReference>